<keyword evidence="2" id="KW-1185">Reference proteome</keyword>
<dbReference type="Proteomes" id="UP001500013">
    <property type="component" value="Unassembled WGS sequence"/>
</dbReference>
<dbReference type="EMBL" id="BAAAPU010000006">
    <property type="protein sequence ID" value="GAA1976188.1"/>
    <property type="molecule type" value="Genomic_DNA"/>
</dbReference>
<comment type="caution">
    <text evidence="1">The sequence shown here is derived from an EMBL/GenBank/DDBJ whole genome shotgun (WGS) entry which is preliminary data.</text>
</comment>
<accession>A0ABN2RWJ5</accession>
<protein>
    <submittedName>
        <fullName evidence="1">Uncharacterized protein</fullName>
    </submittedName>
</protein>
<organism evidence="1 2">
    <name type="scientific">Terrabacter lapilli</name>
    <dbReference type="NCBI Taxonomy" id="436231"/>
    <lineage>
        <taxon>Bacteria</taxon>
        <taxon>Bacillati</taxon>
        <taxon>Actinomycetota</taxon>
        <taxon>Actinomycetes</taxon>
        <taxon>Micrococcales</taxon>
        <taxon>Intrasporangiaceae</taxon>
        <taxon>Terrabacter</taxon>
    </lineage>
</organism>
<evidence type="ECO:0000313" key="2">
    <source>
        <dbReference type="Proteomes" id="UP001500013"/>
    </source>
</evidence>
<reference evidence="1 2" key="1">
    <citation type="journal article" date="2019" name="Int. J. Syst. Evol. Microbiol.">
        <title>The Global Catalogue of Microorganisms (GCM) 10K type strain sequencing project: providing services to taxonomists for standard genome sequencing and annotation.</title>
        <authorList>
            <consortium name="The Broad Institute Genomics Platform"/>
            <consortium name="The Broad Institute Genome Sequencing Center for Infectious Disease"/>
            <person name="Wu L."/>
            <person name="Ma J."/>
        </authorList>
    </citation>
    <scope>NUCLEOTIDE SEQUENCE [LARGE SCALE GENOMIC DNA]</scope>
    <source>
        <strain evidence="1 2">JCM 15628</strain>
    </source>
</reference>
<name>A0ABN2RWJ5_9MICO</name>
<proteinExistence type="predicted"/>
<gene>
    <name evidence="1" type="ORF">GCM10009817_15610</name>
</gene>
<sequence length="275" mass="29360">MARPYGTLVRVAVRARPYDGVVPELPASVRLALWVTASWRGDLATTDALARAFPDLDHVAGDLARLDVWRDLGERALFVALPRPGDLSRMPRGSAEATAHAADAGECVFVAGIGGVLVPTLSEYGPEGDVGFRAEWTAYEADPLPRHRMEMLDLREIERELMSRMREHTAGFEAVGGHPWGDQARAEAQADLDTALWGIPTTTSGRALRIMSLAANLSRLAHRTSSLTSLGSGGLDAGTTAARSRLLRDLAADADSALADATNVAVMSIAGWRPA</sequence>
<evidence type="ECO:0000313" key="1">
    <source>
        <dbReference type="EMBL" id="GAA1976188.1"/>
    </source>
</evidence>